<evidence type="ECO:0000313" key="8">
    <source>
        <dbReference type="Proteomes" id="UP000664132"/>
    </source>
</evidence>
<evidence type="ECO:0000256" key="1">
    <source>
        <dbReference type="ARBA" id="ARBA00004141"/>
    </source>
</evidence>
<keyword evidence="5 6" id="KW-0472">Membrane</keyword>
<dbReference type="PANTHER" id="PTHR45649">
    <property type="entry name" value="AMINO-ACID PERMEASE BAT1"/>
    <property type="match status" value="1"/>
</dbReference>
<dbReference type="PIRSF" id="PIRSF006060">
    <property type="entry name" value="AA_transporter"/>
    <property type="match status" value="1"/>
</dbReference>
<evidence type="ECO:0000256" key="2">
    <source>
        <dbReference type="ARBA" id="ARBA00022448"/>
    </source>
</evidence>
<evidence type="ECO:0000256" key="6">
    <source>
        <dbReference type="SAM" id="Phobius"/>
    </source>
</evidence>
<feature type="transmembrane region" description="Helical" evidence="6">
    <location>
        <begin position="433"/>
        <end position="452"/>
    </location>
</feature>
<feature type="transmembrane region" description="Helical" evidence="6">
    <location>
        <begin position="21"/>
        <end position="39"/>
    </location>
</feature>
<dbReference type="InterPro" id="IPR002293">
    <property type="entry name" value="AA/rel_permease1"/>
</dbReference>
<dbReference type="EMBL" id="JAFJYH010000125">
    <property type="protein sequence ID" value="KAG4418566.1"/>
    <property type="molecule type" value="Genomic_DNA"/>
</dbReference>
<dbReference type="Gene3D" id="1.20.1740.10">
    <property type="entry name" value="Amino acid/polyamine transporter I"/>
    <property type="match status" value="1"/>
</dbReference>
<gene>
    <name evidence="7" type="ORF">IFR04_008277</name>
</gene>
<evidence type="ECO:0000256" key="4">
    <source>
        <dbReference type="ARBA" id="ARBA00022989"/>
    </source>
</evidence>
<accession>A0A8H7TGN6</accession>
<dbReference type="PANTHER" id="PTHR45649:SF7">
    <property type="entry name" value="CHOLINE TRANSPORT PROTEIN"/>
    <property type="match status" value="1"/>
</dbReference>
<sequence>MLSPTRQRNSEPNASTKQLRNIFSPLTLCFFAVVMPGVWSFAAGSLTIGIFGAGPAVEVWGTLAVGLAISIFCLSLAEYGSAYPSAAGCTHVATELAGPKYGRLAGYLTGFAHTLGVVFTTPALVIVNLQLFVTCFQLYDQDWVPERWQLFLIFQGFNLAIFLALRFGSNLIPAAIFVWTELINGSGFESNTMGILLGLSGPIFAFGPPHWLLNMSEDVVNPERNVPIALLCQQVGNISMLFAFYIAGYYSVTDFTALFESTFESVVGALYLQGVRSQGIALFLILLLGVPGLVGTMTYTAATIRLVYGFARDGPFPLKNWFSKVDRVHNNPTNVLHFVIAINFLLGFVYLGSDVGFHIIIGSANAYYALGFLPMFIPVVLNGRNYFKRGSWFELPWAIGMACSIWTIIWSLFTLVVFCLPTSGPVTVENMNYTVIFVAFGIVAPLIGWPLYGRAHYLEDSTIDAVEPETTFIGLVTEPKREETDKISTLCEQDQGMECNVCL</sequence>
<feature type="transmembrane region" description="Helical" evidence="6">
    <location>
        <begin position="59"/>
        <end position="77"/>
    </location>
</feature>
<comment type="caution">
    <text evidence="7">The sequence shown here is derived from an EMBL/GenBank/DDBJ whole genome shotgun (WGS) entry which is preliminary data.</text>
</comment>
<dbReference type="GO" id="GO:0016020">
    <property type="term" value="C:membrane"/>
    <property type="evidence" value="ECO:0007669"/>
    <property type="project" value="UniProtKB-SubCell"/>
</dbReference>
<reference evidence="7" key="1">
    <citation type="submission" date="2021-02" db="EMBL/GenBank/DDBJ databases">
        <title>Genome sequence Cadophora malorum strain M34.</title>
        <authorList>
            <person name="Stefanovic E."/>
            <person name="Vu D."/>
            <person name="Scully C."/>
            <person name="Dijksterhuis J."/>
            <person name="Roader J."/>
            <person name="Houbraken J."/>
        </authorList>
    </citation>
    <scope>NUCLEOTIDE SEQUENCE</scope>
    <source>
        <strain evidence="7">M34</strain>
    </source>
</reference>
<dbReference type="AlphaFoldDB" id="A0A8H7TGN6"/>
<evidence type="ECO:0000256" key="5">
    <source>
        <dbReference type="ARBA" id="ARBA00023136"/>
    </source>
</evidence>
<proteinExistence type="predicted"/>
<keyword evidence="3 6" id="KW-0812">Transmembrane</keyword>
<feature type="transmembrane region" description="Helical" evidence="6">
    <location>
        <begin position="393"/>
        <end position="413"/>
    </location>
</feature>
<evidence type="ECO:0000256" key="3">
    <source>
        <dbReference type="ARBA" id="ARBA00022692"/>
    </source>
</evidence>
<protein>
    <recommendedName>
        <fullName evidence="9">Amino acid transporter</fullName>
    </recommendedName>
</protein>
<dbReference type="GO" id="GO:0022857">
    <property type="term" value="F:transmembrane transporter activity"/>
    <property type="evidence" value="ECO:0007669"/>
    <property type="project" value="InterPro"/>
</dbReference>
<keyword evidence="2" id="KW-0813">Transport</keyword>
<dbReference type="Proteomes" id="UP000664132">
    <property type="component" value="Unassembled WGS sequence"/>
</dbReference>
<feature type="transmembrane region" description="Helical" evidence="6">
    <location>
        <begin position="228"/>
        <end position="248"/>
    </location>
</feature>
<comment type="subcellular location">
    <subcellularLocation>
        <location evidence="1">Membrane</location>
        <topology evidence="1">Multi-pass membrane protein</topology>
    </subcellularLocation>
</comment>
<feature type="transmembrane region" description="Helical" evidence="6">
    <location>
        <begin position="110"/>
        <end position="139"/>
    </location>
</feature>
<feature type="transmembrane region" description="Helical" evidence="6">
    <location>
        <begin position="280"/>
        <end position="311"/>
    </location>
</feature>
<feature type="transmembrane region" description="Helical" evidence="6">
    <location>
        <begin position="357"/>
        <end position="381"/>
    </location>
</feature>
<feature type="transmembrane region" description="Helical" evidence="6">
    <location>
        <begin position="191"/>
        <end position="208"/>
    </location>
</feature>
<organism evidence="7 8">
    <name type="scientific">Cadophora malorum</name>
    <dbReference type="NCBI Taxonomy" id="108018"/>
    <lineage>
        <taxon>Eukaryota</taxon>
        <taxon>Fungi</taxon>
        <taxon>Dikarya</taxon>
        <taxon>Ascomycota</taxon>
        <taxon>Pezizomycotina</taxon>
        <taxon>Leotiomycetes</taxon>
        <taxon>Helotiales</taxon>
        <taxon>Ploettnerulaceae</taxon>
        <taxon>Cadophora</taxon>
    </lineage>
</organism>
<name>A0A8H7TGN6_9HELO</name>
<evidence type="ECO:0008006" key="9">
    <source>
        <dbReference type="Google" id="ProtNLM"/>
    </source>
</evidence>
<keyword evidence="4 6" id="KW-1133">Transmembrane helix</keyword>
<feature type="transmembrane region" description="Helical" evidence="6">
    <location>
        <begin position="332"/>
        <end position="351"/>
    </location>
</feature>
<dbReference type="Pfam" id="PF13520">
    <property type="entry name" value="AA_permease_2"/>
    <property type="match status" value="2"/>
</dbReference>
<dbReference type="OrthoDB" id="3900342at2759"/>
<evidence type="ECO:0000313" key="7">
    <source>
        <dbReference type="EMBL" id="KAG4418566.1"/>
    </source>
</evidence>
<keyword evidence="8" id="KW-1185">Reference proteome</keyword>